<reference evidence="13" key="2">
    <citation type="submission" date="2025-04" db="UniProtKB">
        <authorList>
            <consortium name="RefSeq"/>
        </authorList>
    </citation>
    <scope>IDENTIFICATION</scope>
    <source>
        <strain evidence="13">Aabys</strain>
    </source>
</reference>
<dbReference type="GeneID" id="101890478"/>
<evidence type="ECO:0000256" key="1">
    <source>
        <dbReference type="ARBA" id="ARBA00004123"/>
    </source>
</evidence>
<dbReference type="GO" id="GO:0008270">
    <property type="term" value="F:zinc ion binding"/>
    <property type="evidence" value="ECO:0007669"/>
    <property type="project" value="UniProtKB-KW"/>
</dbReference>
<dbReference type="GO" id="GO:0001227">
    <property type="term" value="F:DNA-binding transcription repressor activity, RNA polymerase II-specific"/>
    <property type="evidence" value="ECO:0007669"/>
    <property type="project" value="TreeGrafter"/>
</dbReference>
<dbReference type="InterPro" id="IPR013087">
    <property type="entry name" value="Znf_C2H2_type"/>
</dbReference>
<name>A0A1I8MVH1_MUSDO</name>
<dbReference type="EnsemblMetazoa" id="MDOA008850-RA">
    <property type="protein sequence ID" value="MDOA008850-PA"/>
    <property type="gene ID" value="MDOA008850"/>
</dbReference>
<evidence type="ECO:0000256" key="2">
    <source>
        <dbReference type="ARBA" id="ARBA00022723"/>
    </source>
</evidence>
<feature type="domain" description="C2H2-type" evidence="10">
    <location>
        <begin position="453"/>
        <end position="480"/>
    </location>
</feature>
<dbReference type="Pfam" id="PF00096">
    <property type="entry name" value="zf-C2H2"/>
    <property type="match status" value="2"/>
</dbReference>
<reference evidence="11" key="1">
    <citation type="submission" date="2020-05" db="UniProtKB">
        <authorList>
            <consortium name="EnsemblMetazoa"/>
        </authorList>
    </citation>
    <scope>IDENTIFICATION</scope>
    <source>
        <strain evidence="11">Aabys</strain>
    </source>
</reference>
<evidence type="ECO:0000313" key="13">
    <source>
        <dbReference type="RefSeq" id="XP_005179809.1"/>
    </source>
</evidence>
<keyword evidence="8" id="KW-0863">Zinc-finger</keyword>
<keyword evidence="4" id="KW-0862">Zinc</keyword>
<dbReference type="Gene3D" id="3.30.160.60">
    <property type="entry name" value="Classic Zinc Finger"/>
    <property type="match status" value="5"/>
</dbReference>
<dbReference type="PANTHER" id="PTHR24399:SF23">
    <property type="entry name" value="C2H2-TYPE DOMAIN-CONTAINING PROTEIN"/>
    <property type="match status" value="1"/>
</dbReference>
<feature type="region of interest" description="Disordered" evidence="9">
    <location>
        <begin position="141"/>
        <end position="166"/>
    </location>
</feature>
<feature type="domain" description="C2H2-type" evidence="10">
    <location>
        <begin position="302"/>
        <end position="330"/>
    </location>
</feature>
<feature type="domain" description="C2H2-type" evidence="10">
    <location>
        <begin position="535"/>
        <end position="558"/>
    </location>
</feature>
<dbReference type="PROSITE" id="PS50157">
    <property type="entry name" value="ZINC_FINGER_C2H2_2"/>
    <property type="match status" value="9"/>
</dbReference>
<organism evidence="11">
    <name type="scientific">Musca domestica</name>
    <name type="common">House fly</name>
    <dbReference type="NCBI Taxonomy" id="7370"/>
    <lineage>
        <taxon>Eukaryota</taxon>
        <taxon>Metazoa</taxon>
        <taxon>Ecdysozoa</taxon>
        <taxon>Arthropoda</taxon>
        <taxon>Hexapoda</taxon>
        <taxon>Insecta</taxon>
        <taxon>Pterygota</taxon>
        <taxon>Neoptera</taxon>
        <taxon>Endopterygota</taxon>
        <taxon>Diptera</taxon>
        <taxon>Brachycera</taxon>
        <taxon>Muscomorpha</taxon>
        <taxon>Muscoidea</taxon>
        <taxon>Muscidae</taxon>
        <taxon>Musca</taxon>
    </lineage>
</organism>
<evidence type="ECO:0000259" key="10">
    <source>
        <dbReference type="PROSITE" id="PS50157"/>
    </source>
</evidence>
<evidence type="ECO:0000256" key="5">
    <source>
        <dbReference type="ARBA" id="ARBA00023015"/>
    </source>
</evidence>
<dbReference type="InterPro" id="IPR012934">
    <property type="entry name" value="Znf_AD"/>
</dbReference>
<dbReference type="SMART" id="SM00355">
    <property type="entry name" value="ZnF_C2H2"/>
    <property type="match status" value="10"/>
</dbReference>
<feature type="domain" description="C2H2-type" evidence="10">
    <location>
        <begin position="508"/>
        <end position="532"/>
    </location>
</feature>
<dbReference type="PANTHER" id="PTHR24399">
    <property type="entry name" value="ZINC FINGER AND BTB DOMAIN-CONTAINING"/>
    <property type="match status" value="1"/>
</dbReference>
<dbReference type="PROSITE" id="PS00028">
    <property type="entry name" value="ZINC_FINGER_C2H2_1"/>
    <property type="match status" value="9"/>
</dbReference>
<dbReference type="RefSeq" id="XP_005179809.1">
    <property type="nucleotide sequence ID" value="XM_005179752.3"/>
</dbReference>
<keyword evidence="12" id="KW-1185">Reference proteome</keyword>
<keyword evidence="7" id="KW-0539">Nucleus</keyword>
<sequence length="593" mass="69404">MPPVKKYKGKFCRVCLKEIRSSVSKAHHLLQPPEPVIQLRNGLKASTYLHCYYYCIRQGGTTDHFNADSLMDYAYICVKCRVHLCRTIGFIVQSQKNEDFLMSMYENSTHDGSANDLDDELWADNKTADNTTIDLEYELFGTTKSDEEENDNDDYKQSNVGQEDENNLLSEYMNPNDYTMKVYQESLDNLLDIDSGSDINAVFNITSNSKESGATKVRSTEKDENNLKKSKNIVLDFEEILIEVENEETTSIKSSKKSANPSNGTKMIRKFNFKCESCCKVFKLERELHDHYNTHDVHELKFACDTCKTYFMSEDALLVHEDVVHNNKNYEDCEKCGKFIPSRDKQTHVEKEHDNKKAKHECKSCDRSFLTKSALVKHQETVHGSTKLNRHECLECDRFFFTTRNLKKHTQTAHNAQNRTHLDEEFLCDICSKTLTSKWNLKLHMQRHTGDVLKCSYCDKEFVTAKDLRIHTRFHTREFPFKCDKCQRTFAIKTHFDHHRKQHEGVRYKCQVCDKDFGHIFSLRQHSFKHRGYPFSCKLCEKGFPSIFKLRVHLKTRHRKIFNGAYTDEKAAEYITRNKIKKMYPQVEIPARI</sequence>
<feature type="domain" description="C2H2-type" evidence="10">
    <location>
        <begin position="481"/>
        <end position="508"/>
    </location>
</feature>
<accession>A0A1I8MVH1</accession>
<dbReference type="Proteomes" id="UP001652621">
    <property type="component" value="Unplaced"/>
</dbReference>
<feature type="domain" description="C2H2-type" evidence="10">
    <location>
        <begin position="426"/>
        <end position="453"/>
    </location>
</feature>
<keyword evidence="6" id="KW-0804">Transcription</keyword>
<dbReference type="OrthoDB" id="10039931at2759"/>
<evidence type="ECO:0000256" key="6">
    <source>
        <dbReference type="ARBA" id="ARBA00023163"/>
    </source>
</evidence>
<evidence type="ECO:0000313" key="11">
    <source>
        <dbReference type="EnsemblMetazoa" id="MDOA008850-PA"/>
    </source>
</evidence>
<dbReference type="AlphaFoldDB" id="A0A1I8MVH1"/>
<protein>
    <submittedName>
        <fullName evidence="13">Zinc finger protein 510 isoform X1</fullName>
    </submittedName>
</protein>
<comment type="subcellular location">
    <subcellularLocation>
        <location evidence="1">Nucleus</location>
    </subcellularLocation>
</comment>
<feature type="domain" description="C2H2-type" evidence="10">
    <location>
        <begin position="360"/>
        <end position="388"/>
    </location>
</feature>
<evidence type="ECO:0000313" key="12">
    <source>
        <dbReference type="Proteomes" id="UP001652621"/>
    </source>
</evidence>
<dbReference type="VEuPathDB" id="VectorBase:MDOA008850"/>
<dbReference type="Pfam" id="PF13912">
    <property type="entry name" value="zf-C2H2_6"/>
    <property type="match status" value="2"/>
</dbReference>
<keyword evidence="2" id="KW-0479">Metal-binding</keyword>
<keyword evidence="3" id="KW-0677">Repeat</keyword>
<dbReference type="GO" id="GO:0000978">
    <property type="term" value="F:RNA polymerase II cis-regulatory region sequence-specific DNA binding"/>
    <property type="evidence" value="ECO:0007669"/>
    <property type="project" value="TreeGrafter"/>
</dbReference>
<dbReference type="InterPro" id="IPR036236">
    <property type="entry name" value="Znf_C2H2_sf"/>
</dbReference>
<keyword evidence="5" id="KW-0805">Transcription regulation</keyword>
<feature type="domain" description="C2H2-type" evidence="10">
    <location>
        <begin position="273"/>
        <end position="295"/>
    </location>
</feature>
<proteinExistence type="predicted"/>
<dbReference type="eggNOG" id="KOG1721">
    <property type="taxonomic scope" value="Eukaryota"/>
</dbReference>
<dbReference type="SMART" id="SM00868">
    <property type="entry name" value="zf-AD"/>
    <property type="match status" value="1"/>
</dbReference>
<dbReference type="VEuPathDB" id="VectorBase:MDOMA2_016617"/>
<dbReference type="GO" id="GO:0005654">
    <property type="term" value="C:nucleoplasm"/>
    <property type="evidence" value="ECO:0007669"/>
    <property type="project" value="TreeGrafter"/>
</dbReference>
<dbReference type="STRING" id="7370.A0A1I8MVH1"/>
<dbReference type="SUPFAM" id="SSF57667">
    <property type="entry name" value="beta-beta-alpha zinc fingers"/>
    <property type="match status" value="5"/>
</dbReference>
<evidence type="ECO:0000256" key="3">
    <source>
        <dbReference type="ARBA" id="ARBA00022737"/>
    </source>
</evidence>
<evidence type="ECO:0000256" key="4">
    <source>
        <dbReference type="ARBA" id="ARBA00022833"/>
    </source>
</evidence>
<gene>
    <name evidence="11" type="primary">101890478</name>
    <name evidence="13" type="synonym">LOC101890478</name>
</gene>
<feature type="domain" description="C2H2-type" evidence="10">
    <location>
        <begin position="391"/>
        <end position="419"/>
    </location>
</feature>
<dbReference type="KEGG" id="mde:101890478"/>
<evidence type="ECO:0000256" key="9">
    <source>
        <dbReference type="SAM" id="MobiDB-lite"/>
    </source>
</evidence>
<evidence type="ECO:0000256" key="8">
    <source>
        <dbReference type="PROSITE-ProRule" id="PRU00042"/>
    </source>
</evidence>
<evidence type="ECO:0000256" key="7">
    <source>
        <dbReference type="ARBA" id="ARBA00023242"/>
    </source>
</evidence>